<dbReference type="OrthoDB" id="4061195at2759"/>
<sequence>MSKESGALYILLESAQHKIIPKPSTGIQMLSHNALRAFGRLKVTIPRRCITFSTSILQQNNVRLQETEDEHSENREKYVSPFERVQNLAADLKNELKAPGSDVNEVFNDFKDKIESLKQKLRNPSPMERSHLLANFSSDLLQELSYKSKNMTIDPYQVLNTLCQYKLARSQHFTIVLRYLLYNQSPQDVIALWVKYLETISENPVILLQNSSSRAHTQNIAITTLAYLSLPENTVDIKILYKILQIDPKMGQILPFNMIRRMLNTEFSSLKGRDVITKNLNDLYYQYTVQDSGHFLNQIENAPRWIDLRDLYSQYDKLEGEKNIEIITKFMDKFIDLDKPDQVVSIYNQYSKIFPNTTLLKDRLLNAVAHLRAKSSKEKLDRILAVWNSIIKPDDDIKNTSYAALVNALCDSGNFSHLKAFWEEELPKKHKKDTIVKEAFLLALCQTSPLSYDQIKGELGETIKTKKLLNKVLLLMLDDEKVSEEQFNTFYYNHYPSDGTLPPTLETLSIKMYANYKFQAEDTRPQFNLLQSISVNPTDYEKVEKITKTFISVCPTIDPIRQLYKQLGTHLNARNYADFISAEFNKPGGTVAEAENLFTDFLAYQKTRKRNVDNTPLNALLLGFCEKLYKSKQSEYVPYIEKYYDLAKDSGIRVSNLAVSKILFNLATFARNTQQLADNETGFINQFLQDVGSNEDFRPNPKDIQILKDCDGITVPEKLL</sequence>
<gene>
    <name evidence="1" type="primary">MSC6</name>
    <name evidence="1" type="ORF">SPAR_O04570</name>
</gene>
<proteinExistence type="predicted"/>
<organism evidence="1">
    <name type="scientific">Saccharomyces paradoxus</name>
    <name type="common">Yeast</name>
    <name type="synonym">Saccharomyces douglasii</name>
    <dbReference type="NCBI Taxonomy" id="27291"/>
    <lineage>
        <taxon>Eukaryota</taxon>
        <taxon>Fungi</taxon>
        <taxon>Dikarya</taxon>
        <taxon>Ascomycota</taxon>
        <taxon>Saccharomycotina</taxon>
        <taxon>Saccharomycetes</taxon>
        <taxon>Saccharomycetales</taxon>
        <taxon>Saccharomycetaceae</taxon>
        <taxon>Saccharomyces</taxon>
    </lineage>
</organism>
<dbReference type="AlphaFoldDB" id="A0A8B8V0H2"/>
<reference evidence="1" key="2">
    <citation type="submission" date="2020-01" db="EMBL/GenBank/DDBJ databases">
        <title>Population-level Yeast Reference Genomes.</title>
        <authorList>
            <person name="Yue J.-X."/>
        </authorList>
    </citation>
    <scope>NUCLEOTIDE SEQUENCE</scope>
    <source>
        <strain evidence="1">CBS432</strain>
    </source>
</reference>
<reference evidence="1" key="4">
    <citation type="submission" date="2025-08" db="UniProtKB">
        <authorList>
            <consortium name="RefSeq"/>
        </authorList>
    </citation>
    <scope>IDENTIFICATION</scope>
    <source>
        <strain evidence="1">CBS432</strain>
    </source>
</reference>
<dbReference type="VEuPathDB" id="FungiDB:SPAR_O04570"/>
<reference evidence="1" key="1">
    <citation type="journal article" date="2017" name="Nat. Genet.">
        <title>Contrasting evolutionary genome dynamics between domesticated and wild yeasts.</title>
        <authorList>
            <person name="Yue J.X."/>
            <person name="Li J."/>
            <person name="Aigrain L."/>
            <person name="Hallin J."/>
            <person name="Persson K."/>
            <person name="Oliver K."/>
            <person name="Bergstrom A."/>
            <person name="Coupland P."/>
            <person name="Warringer J."/>
            <person name="Lagomarsino M.C."/>
            <person name="Fischer G."/>
            <person name="Durbin R."/>
            <person name="Liti G."/>
        </authorList>
    </citation>
    <scope>NUCLEOTIDE SEQUENCE</scope>
    <source>
        <strain evidence="1">CBS432</strain>
    </source>
</reference>
<dbReference type="RefSeq" id="XP_033769461.1">
    <property type="nucleotide sequence ID" value="XM_033913570.1"/>
</dbReference>
<dbReference type="KEGG" id="spao:SPAR_O04570"/>
<reference evidence="1" key="3">
    <citation type="submission" date="2025-07" db="EMBL/GenBank/DDBJ databases">
        <authorList>
            <consortium name="NCBI Genome Project"/>
        </authorList>
    </citation>
    <scope>NUCLEOTIDE SEQUENCE</scope>
    <source>
        <strain evidence="1">CBS432</strain>
    </source>
</reference>
<evidence type="ECO:0000313" key="1">
    <source>
        <dbReference type="RefSeq" id="XP_033769461.1"/>
    </source>
</evidence>
<name>A0A8B8V0H2_SACPA</name>
<protein>
    <submittedName>
        <fullName evidence="1">Msc6p</fullName>
    </submittedName>
</protein>
<dbReference type="GeneID" id="54633886"/>
<accession>A0A8B8V0H2</accession>